<evidence type="ECO:0000313" key="2">
    <source>
        <dbReference type="Proteomes" id="UP000735541"/>
    </source>
</evidence>
<comment type="caution">
    <text evidence="1">The sequence shown here is derived from an EMBL/GenBank/DDBJ whole genome shotgun (WGS) entry which is preliminary data.</text>
</comment>
<proteinExistence type="predicted"/>
<dbReference type="EMBL" id="JAHUVW010000001">
    <property type="protein sequence ID" value="MBV7668643.1"/>
    <property type="molecule type" value="Genomic_DNA"/>
</dbReference>
<organism evidence="1 2">
    <name type="scientific">Streptomyces halstedii</name>
    <dbReference type="NCBI Taxonomy" id="1944"/>
    <lineage>
        <taxon>Bacteria</taxon>
        <taxon>Bacillati</taxon>
        <taxon>Actinomycetota</taxon>
        <taxon>Actinomycetes</taxon>
        <taxon>Kitasatosporales</taxon>
        <taxon>Streptomycetaceae</taxon>
        <taxon>Streptomyces</taxon>
    </lineage>
</organism>
<name>A0ABS6TK46_STRHA</name>
<evidence type="ECO:0008006" key="3">
    <source>
        <dbReference type="Google" id="ProtNLM"/>
    </source>
</evidence>
<accession>A0ABS6TK46</accession>
<sequence length="582" mass="65800">MSTRGRRAHLPGDAGHRRKLPLEPGGLLVWHTAEDGARRASYDFGQLAVGLRLQREFAEVFAAQCSPTGAWKTLPSSRESWLVLLYFSRFLAEQDPAPESLGDLLPEIWAAWRLSRKPNSTGSRQIRKVARLLKEHPRVPEATRNMMKKRVPKEKSKETAYNNSEFDRIKLAAIQRFRPALHRIRANHQHLEDWRAGRVENGTDDWLVGEALDHLIRVGETPCYVGLGNRHRPDSRYTAALGSDRAEDTWMRLFMTTDEACALMILLIAAHGWNATPVIEMKVPDASPDAGNEGQIIYRVELEKRRRRQAARHETRNLADWGANSPGRLITHAIEATAPARETLKNLGSSTDRLIVWRLAQRRAVYGSEVAGLFDGHFHANVWRNWRRELGGGLSLNLRRLRKTVVIAHQRQPTQHSQDTHDGVYVLPDPRTHAAAQPVITDGVTDAIEVARASFKAQISRADTEAGKDTATTSCSDYTHSPFGEQGLPCRASFLLCTACPNAVITPRHLPRLAYLLQVLEELKAVLASEVWNQDWREPYSRLWDLRQAPDFTEQEWNEALTEVSSQDREVIDQLVKKGFDA</sequence>
<dbReference type="Proteomes" id="UP000735541">
    <property type="component" value="Unassembled WGS sequence"/>
</dbReference>
<keyword evidence="2" id="KW-1185">Reference proteome</keyword>
<evidence type="ECO:0000313" key="1">
    <source>
        <dbReference type="EMBL" id="MBV7668643.1"/>
    </source>
</evidence>
<dbReference type="RefSeq" id="WP_228867313.1">
    <property type="nucleotide sequence ID" value="NZ_JAHUVW010000001.1"/>
</dbReference>
<reference evidence="1 2" key="1">
    <citation type="submission" date="2021-07" db="EMBL/GenBank/DDBJ databases">
        <title>Sequencing Streptomyces halstedii LGO-A4 genome an citrus endophytic actinomycete.</title>
        <authorList>
            <person name="Samborskyy M."/>
            <person name="Scott N."/>
            <person name="Deglau R."/>
            <person name="Dickens S."/>
            <person name="Oliveira L.G."/>
        </authorList>
    </citation>
    <scope>NUCLEOTIDE SEQUENCE [LARGE SCALE GENOMIC DNA]</scope>
    <source>
        <strain evidence="1 2">LGO-A4</strain>
    </source>
</reference>
<gene>
    <name evidence="1" type="ORF">STHAL_03890</name>
</gene>
<protein>
    <recommendedName>
        <fullName evidence="3">Site-specific integrase</fullName>
    </recommendedName>
</protein>